<protein>
    <submittedName>
        <fullName evidence="3">Uncharacterized protein</fullName>
    </submittedName>
</protein>
<sequence>MAPEFATVFSAIIAITSVSINLYGGLITEKRRAELAREVERERQALAAAEEERSVVARYRGPLLEATADLEARIYHIATLSGEWRSGEVVCEEEVVYTLFTLAQWLGFLEVIRREGPRERSFLQRSGGTGNTSGGGAAAGAAAASQGGTDTLTTLVEGFRFVMSAHPATLRKWYEQGDDRDHPGLRSRRLMLQGTPAMQAHAMRAAAVAAATARGGGGLPHLPPVPETDWAAVSAAAAAAAASGSSPGISSSGSSSSVYGSSSSNGRAEPAGPSQEQQPRWRGAWVGMANGSVGAGGGPALPPPPTQPVMLLPAGFNAQQPGPAGRAPPYGAAGGSELVIGSLDEMSLEEAGFSIDGSGSISASPASSSSPSSPYGPAQQPQQQQPQQSPLPGAAPRYPPPEPTALTVPPPPSAAGPPPSAGGNALAAAMMFADFGPSLASLSSLSSIDEGSFAFGSFGGAAAYGGLDGLGAGGGSKAAAAAAAAGGSSREGYETAGGRLSAPRDVFHMSRGTQRSIGSMMVVTPMGAKRHYTLSYGDFYNRYYLDPVFASWLRPVHTDILALVGGRRWTGQGPFPLNRWTRLLLLQQLLVEAIDLLDPAHVRVPANRRVVLAPVSFREAPELEAYRARMREMSQVESPLQMQQSAAAAAAASPLGRLRTWLQGLTAQQLAGAGAGGAAVPASLSSSGVAGDGIYTPDLVSTAAAAAALGAAGNGAGAAAGQQQQQQQRDTVVVVVAPGSGSASNGGNGVVR</sequence>
<keyword evidence="4" id="KW-1185">Reference proteome</keyword>
<feature type="compositionally biased region" description="Low complexity" evidence="1">
    <location>
        <begin position="243"/>
        <end position="264"/>
    </location>
</feature>
<dbReference type="EMBL" id="JAEHOC010000015">
    <property type="protein sequence ID" value="KAG2435335.1"/>
    <property type="molecule type" value="Genomic_DNA"/>
</dbReference>
<dbReference type="AlphaFoldDB" id="A0A835TC97"/>
<keyword evidence="2" id="KW-1133">Transmembrane helix</keyword>
<keyword evidence="2" id="KW-0812">Transmembrane</keyword>
<dbReference type="Proteomes" id="UP000650467">
    <property type="component" value="Unassembled WGS sequence"/>
</dbReference>
<feature type="transmembrane region" description="Helical" evidence="2">
    <location>
        <begin position="6"/>
        <end position="27"/>
    </location>
</feature>
<gene>
    <name evidence="3" type="ORF">HXX76_007409</name>
</gene>
<keyword evidence="2" id="KW-0472">Membrane</keyword>
<feature type="region of interest" description="Disordered" evidence="1">
    <location>
        <begin position="354"/>
        <end position="422"/>
    </location>
</feature>
<proteinExistence type="predicted"/>
<feature type="compositionally biased region" description="Pro residues" evidence="1">
    <location>
        <begin position="397"/>
        <end position="420"/>
    </location>
</feature>
<evidence type="ECO:0000256" key="1">
    <source>
        <dbReference type="SAM" id="MobiDB-lite"/>
    </source>
</evidence>
<feature type="compositionally biased region" description="Low complexity" evidence="1">
    <location>
        <begin position="308"/>
        <end position="330"/>
    </location>
</feature>
<evidence type="ECO:0000256" key="2">
    <source>
        <dbReference type="SAM" id="Phobius"/>
    </source>
</evidence>
<dbReference type="OrthoDB" id="548245at2759"/>
<accession>A0A835TC97</accession>
<name>A0A835TC97_CHLIN</name>
<feature type="compositionally biased region" description="Gly residues" evidence="1">
    <location>
        <begin position="127"/>
        <end position="138"/>
    </location>
</feature>
<evidence type="ECO:0000313" key="3">
    <source>
        <dbReference type="EMBL" id="KAG2435335.1"/>
    </source>
</evidence>
<feature type="region of interest" description="Disordered" evidence="1">
    <location>
        <begin position="120"/>
        <end position="147"/>
    </location>
</feature>
<organism evidence="3 4">
    <name type="scientific">Chlamydomonas incerta</name>
    <dbReference type="NCBI Taxonomy" id="51695"/>
    <lineage>
        <taxon>Eukaryota</taxon>
        <taxon>Viridiplantae</taxon>
        <taxon>Chlorophyta</taxon>
        <taxon>core chlorophytes</taxon>
        <taxon>Chlorophyceae</taxon>
        <taxon>CS clade</taxon>
        <taxon>Chlamydomonadales</taxon>
        <taxon>Chlamydomonadaceae</taxon>
        <taxon>Chlamydomonas</taxon>
    </lineage>
</organism>
<comment type="caution">
    <text evidence="3">The sequence shown here is derived from an EMBL/GenBank/DDBJ whole genome shotgun (WGS) entry which is preliminary data.</text>
</comment>
<feature type="compositionally biased region" description="Low complexity" evidence="1">
    <location>
        <begin position="357"/>
        <end position="396"/>
    </location>
</feature>
<feature type="region of interest" description="Disordered" evidence="1">
    <location>
        <begin position="243"/>
        <end position="330"/>
    </location>
</feature>
<reference evidence="3" key="1">
    <citation type="journal article" date="2020" name="bioRxiv">
        <title>Comparative genomics of Chlamydomonas.</title>
        <authorList>
            <person name="Craig R.J."/>
            <person name="Hasan A.R."/>
            <person name="Ness R.W."/>
            <person name="Keightley P.D."/>
        </authorList>
    </citation>
    <scope>NUCLEOTIDE SEQUENCE</scope>
    <source>
        <strain evidence="3">SAG 7.73</strain>
    </source>
</reference>
<evidence type="ECO:0000313" key="4">
    <source>
        <dbReference type="Proteomes" id="UP000650467"/>
    </source>
</evidence>